<evidence type="ECO:0000313" key="1">
    <source>
        <dbReference type="EMBL" id="ARB05350.1"/>
    </source>
</evidence>
<organism evidence="1 2">
    <name type="scientific">Neisseria lactamica</name>
    <dbReference type="NCBI Taxonomy" id="486"/>
    <lineage>
        <taxon>Bacteria</taxon>
        <taxon>Pseudomonadati</taxon>
        <taxon>Pseudomonadota</taxon>
        <taxon>Betaproteobacteria</taxon>
        <taxon>Neisseriales</taxon>
        <taxon>Neisseriaceae</taxon>
        <taxon>Neisseria</taxon>
    </lineage>
</organism>
<proteinExistence type="predicted"/>
<dbReference type="EMBL" id="CP019894">
    <property type="protein sequence ID" value="ARB05350.1"/>
    <property type="molecule type" value="Genomic_DNA"/>
</dbReference>
<dbReference type="Proteomes" id="UP000191249">
    <property type="component" value="Chromosome"/>
</dbReference>
<protein>
    <submittedName>
        <fullName evidence="1">Uncharacterized protein</fullName>
    </submittedName>
</protein>
<name>A0AAU8VWD3_NEILA</name>
<accession>A0AAU8VWD3</accession>
<reference evidence="1 2" key="1">
    <citation type="submission" date="2017-03" db="EMBL/GenBank/DDBJ databases">
        <title>N. lactamica Y92-1009 whole genome sequence.</title>
        <authorList>
            <person name="Pandey A.K."/>
            <person name="Read R.C."/>
        </authorList>
    </citation>
    <scope>NUCLEOTIDE SEQUENCE [LARGE SCALE GENOMIC DNA]</scope>
    <source>
        <strain evidence="1 2">Y92-1009</strain>
    </source>
</reference>
<sequence>MIWFSSNCGSVCGWFCSLIGFSEKINQAQSVSDDLIESQNLRIFYAMSVFFSRKGQCRLKILQTAFRF</sequence>
<gene>
    <name evidence="1" type="ORF">B2G52_11180</name>
</gene>
<dbReference type="AlphaFoldDB" id="A0AAU8VWD3"/>
<evidence type="ECO:0000313" key="2">
    <source>
        <dbReference type="Proteomes" id="UP000191249"/>
    </source>
</evidence>